<evidence type="ECO:0000259" key="5">
    <source>
        <dbReference type="Pfam" id="PF00561"/>
    </source>
</evidence>
<evidence type="ECO:0000259" key="6">
    <source>
        <dbReference type="Pfam" id="PF08386"/>
    </source>
</evidence>
<evidence type="ECO:0000256" key="1">
    <source>
        <dbReference type="ARBA" id="ARBA00010088"/>
    </source>
</evidence>
<dbReference type="Pfam" id="PF00561">
    <property type="entry name" value="Abhydrolase_1"/>
    <property type="match status" value="1"/>
</dbReference>
<dbReference type="InterPro" id="IPR013595">
    <property type="entry name" value="Pept_S33_TAP-like_C"/>
</dbReference>
<comment type="similarity">
    <text evidence="1">Belongs to the peptidase S33 family.</text>
</comment>
<feature type="domain" description="Peptidase S33 tripeptidyl aminopeptidase-like C-terminal" evidence="6">
    <location>
        <begin position="364"/>
        <end position="462"/>
    </location>
</feature>
<comment type="caution">
    <text evidence="7">The sequence shown here is derived from an EMBL/GenBank/DDBJ whole genome shotgun (WGS) entry which is preliminary data.</text>
</comment>
<evidence type="ECO:0000256" key="2">
    <source>
        <dbReference type="ARBA" id="ARBA00022729"/>
    </source>
</evidence>
<keyword evidence="2 4" id="KW-0732">Signal</keyword>
<reference evidence="7 8" key="1">
    <citation type="submission" date="2021-03" db="EMBL/GenBank/DDBJ databases">
        <title>Sequencing the genomes of 1000 actinobacteria strains.</title>
        <authorList>
            <person name="Klenk H.-P."/>
        </authorList>
    </citation>
    <scope>NUCLEOTIDE SEQUENCE [LARGE SCALE GENOMIC DNA]</scope>
    <source>
        <strain evidence="7 8">DSM 46670</strain>
    </source>
</reference>
<proteinExistence type="inferred from homology"/>
<dbReference type="PANTHER" id="PTHR43248">
    <property type="entry name" value="2-SUCCINYL-6-HYDROXY-2,4-CYCLOHEXADIENE-1-CARBOXYLATE SYNTHASE"/>
    <property type="match status" value="1"/>
</dbReference>
<protein>
    <submittedName>
        <fullName evidence="7">Pimeloyl-ACP methyl ester carboxylesterase</fullName>
    </submittedName>
</protein>
<feature type="signal peptide" evidence="4">
    <location>
        <begin position="1"/>
        <end position="22"/>
    </location>
</feature>
<dbReference type="InterPro" id="IPR029058">
    <property type="entry name" value="AB_hydrolase_fold"/>
</dbReference>
<dbReference type="InterPro" id="IPR000073">
    <property type="entry name" value="AB_hydrolase_1"/>
</dbReference>
<dbReference type="EMBL" id="JAGINW010000001">
    <property type="protein sequence ID" value="MBP2330263.1"/>
    <property type="molecule type" value="Genomic_DNA"/>
</dbReference>
<evidence type="ECO:0000313" key="7">
    <source>
        <dbReference type="EMBL" id="MBP2330263.1"/>
    </source>
</evidence>
<evidence type="ECO:0000256" key="4">
    <source>
        <dbReference type="SAM" id="SignalP"/>
    </source>
</evidence>
<dbReference type="SUPFAM" id="SSF53474">
    <property type="entry name" value="alpha/beta-Hydrolases"/>
    <property type="match status" value="1"/>
</dbReference>
<dbReference type="InterPro" id="IPR051601">
    <property type="entry name" value="Serine_prot/Carboxylest_S33"/>
</dbReference>
<dbReference type="Proteomes" id="UP001519332">
    <property type="component" value="Unassembled WGS sequence"/>
</dbReference>
<dbReference type="Gene3D" id="3.40.50.1820">
    <property type="entry name" value="alpha/beta hydrolase"/>
    <property type="match status" value="1"/>
</dbReference>
<dbReference type="RefSeq" id="WP_209646896.1">
    <property type="nucleotide sequence ID" value="NZ_JAGINW010000001.1"/>
</dbReference>
<dbReference type="Pfam" id="PF08386">
    <property type="entry name" value="Abhydrolase_4"/>
    <property type="match status" value="1"/>
</dbReference>
<evidence type="ECO:0000256" key="3">
    <source>
        <dbReference type="ARBA" id="ARBA00022801"/>
    </source>
</evidence>
<sequence length="462" mass="50226">MIKAFITAAVLATAVVPTSAAAAAADLDWRDCGNGLLCAEVAAPADWSRPAGDRIKIGLAKLPARDQSRKIGTLVHNLGGPAAVIEYLPALKDAYAELTEWFDVVVFDPRGMGASSNVSCPQPPPYTLQWAYPSRSDYTGFADANRLFAAQCPPAPLRLDSWQVAHDMEAIRIALKQRKLNYFGNSYGTVFGQAYAELYGRNVGRMYLDSVVDHTNPDFSSWTAAKAATSEQNLREFTRWCEREEACALHGQDAMAVWDRVVERAMREPIPAPGAAMPASAALIVGQARVQDHRKWPEFSRALAQADAGDGSAFVPPLPPPPGSLGSDMSRVMYCADFPYETRYDALKQVEGKLRATVAPHIGWAHAWSHAAVHCAGLPARHTFPPHRIQPAQLPPVLIASGSDDQTTPPEHAQRVARQLPGARYLPAKGNHALYVSGNPCVRQYVHQYLRTGALPGESTRC</sequence>
<gene>
    <name evidence="7" type="ORF">JOF56_010648</name>
</gene>
<dbReference type="PANTHER" id="PTHR43248:SF29">
    <property type="entry name" value="TRIPEPTIDYL AMINOPEPTIDASE"/>
    <property type="match status" value="1"/>
</dbReference>
<accession>A0ABS4U210</accession>
<feature type="chain" id="PRO_5046937066" evidence="4">
    <location>
        <begin position="23"/>
        <end position="462"/>
    </location>
</feature>
<keyword evidence="3" id="KW-0378">Hydrolase</keyword>
<keyword evidence="8" id="KW-1185">Reference proteome</keyword>
<evidence type="ECO:0000313" key="8">
    <source>
        <dbReference type="Proteomes" id="UP001519332"/>
    </source>
</evidence>
<name>A0ABS4U210_9PSEU</name>
<feature type="domain" description="AB hydrolase-1" evidence="5">
    <location>
        <begin position="101"/>
        <end position="246"/>
    </location>
</feature>
<organism evidence="7 8">
    <name type="scientific">Kibdelosporangium banguiense</name>
    <dbReference type="NCBI Taxonomy" id="1365924"/>
    <lineage>
        <taxon>Bacteria</taxon>
        <taxon>Bacillati</taxon>
        <taxon>Actinomycetota</taxon>
        <taxon>Actinomycetes</taxon>
        <taxon>Pseudonocardiales</taxon>
        <taxon>Pseudonocardiaceae</taxon>
        <taxon>Kibdelosporangium</taxon>
    </lineage>
</organism>